<protein>
    <recommendedName>
        <fullName evidence="12">Polycystic kidney disease 2-like 1 protein</fullName>
    </recommendedName>
</protein>
<evidence type="ECO:0000256" key="4">
    <source>
        <dbReference type="ARBA" id="ARBA00022989"/>
    </source>
</evidence>
<dbReference type="PANTHER" id="PTHR10877">
    <property type="entry name" value="POLYCYSTIN FAMILY MEMBER"/>
    <property type="match status" value="1"/>
</dbReference>
<dbReference type="PANTHER" id="PTHR10877:SF183">
    <property type="entry name" value="AT14535P-RELATED"/>
    <property type="match status" value="1"/>
</dbReference>
<feature type="transmembrane region" description="Helical" evidence="7">
    <location>
        <begin position="40"/>
        <end position="57"/>
    </location>
</feature>
<keyword evidence="3 7" id="KW-0812">Transmembrane</keyword>
<dbReference type="Proteomes" id="UP001200034">
    <property type="component" value="Unassembled WGS sequence"/>
</dbReference>
<feature type="transmembrane region" description="Helical" evidence="7">
    <location>
        <begin position="458"/>
        <end position="478"/>
    </location>
</feature>
<reference evidence="10" key="1">
    <citation type="journal article" date="2021" name="Mol. Ecol. Resour.">
        <title>Phylogenomic analyses of the genus Drosophila reveals genomic signals of climate adaptation.</title>
        <authorList>
            <person name="Li F."/>
            <person name="Rane R.V."/>
            <person name="Luria V."/>
            <person name="Xiong Z."/>
            <person name="Chen J."/>
            <person name="Li Z."/>
            <person name="Catullo R.A."/>
            <person name="Griffin P.C."/>
            <person name="Schiffer M."/>
            <person name="Pearce S."/>
            <person name="Lee S.F."/>
            <person name="McElroy K."/>
            <person name="Stocker A."/>
            <person name="Shirriffs J."/>
            <person name="Cockerell F."/>
            <person name="Coppin C."/>
            <person name="Sgro C.M."/>
            <person name="Karger A."/>
            <person name="Cain J.W."/>
            <person name="Weber J.A."/>
            <person name="Santpere G."/>
            <person name="Kirschner M.W."/>
            <person name="Hoffmann A.A."/>
            <person name="Oakeshott J.G."/>
            <person name="Zhang G."/>
        </authorList>
    </citation>
    <scope>NUCLEOTIDE SEQUENCE</scope>
    <source>
        <strain evidence="10">BGI-SZ-2011g</strain>
    </source>
</reference>
<dbReference type="GO" id="GO:0050982">
    <property type="term" value="P:detection of mechanical stimulus"/>
    <property type="evidence" value="ECO:0007669"/>
    <property type="project" value="TreeGrafter"/>
</dbReference>
<keyword evidence="4 7" id="KW-1133">Transmembrane helix</keyword>
<comment type="subcellular location">
    <subcellularLocation>
        <location evidence="1">Membrane</location>
        <topology evidence="1">Multi-pass membrane protein</topology>
    </subcellularLocation>
</comment>
<dbReference type="Pfam" id="PF20519">
    <property type="entry name" value="Polycystin_dom"/>
    <property type="match status" value="1"/>
</dbReference>
<dbReference type="GO" id="GO:0016020">
    <property type="term" value="C:membrane"/>
    <property type="evidence" value="ECO:0007669"/>
    <property type="project" value="UniProtKB-SubCell"/>
</dbReference>
<evidence type="ECO:0000259" key="8">
    <source>
        <dbReference type="Pfam" id="PF08016"/>
    </source>
</evidence>
<dbReference type="Gene3D" id="1.10.287.70">
    <property type="match status" value="1"/>
</dbReference>
<dbReference type="InterPro" id="IPR013122">
    <property type="entry name" value="PKD1_2_channel"/>
</dbReference>
<evidence type="ECO:0000256" key="5">
    <source>
        <dbReference type="ARBA" id="ARBA00023136"/>
    </source>
</evidence>
<feature type="transmembrane region" description="Helical" evidence="7">
    <location>
        <begin position="12"/>
        <end position="34"/>
    </location>
</feature>
<dbReference type="InterPro" id="IPR051223">
    <property type="entry name" value="Polycystin"/>
</dbReference>
<evidence type="ECO:0008006" key="12">
    <source>
        <dbReference type="Google" id="ProtNLM"/>
    </source>
</evidence>
<dbReference type="InterPro" id="IPR046791">
    <property type="entry name" value="Polycystin_dom"/>
</dbReference>
<feature type="transmembrane region" description="Helical" evidence="7">
    <location>
        <begin position="414"/>
        <end position="438"/>
    </location>
</feature>
<dbReference type="GO" id="GO:0005262">
    <property type="term" value="F:calcium channel activity"/>
    <property type="evidence" value="ECO:0007669"/>
    <property type="project" value="TreeGrafter"/>
</dbReference>
<accession>A0AAD4JTR8</accession>
<feature type="transmembrane region" description="Helical" evidence="7">
    <location>
        <begin position="371"/>
        <end position="394"/>
    </location>
</feature>
<feature type="domain" description="Polycystin" evidence="9">
    <location>
        <begin position="170"/>
        <end position="366"/>
    </location>
</feature>
<dbReference type="GO" id="GO:0005509">
    <property type="term" value="F:calcium ion binding"/>
    <property type="evidence" value="ECO:0007669"/>
    <property type="project" value="InterPro"/>
</dbReference>
<dbReference type="Pfam" id="PF08016">
    <property type="entry name" value="PKD_channel"/>
    <property type="match status" value="1"/>
</dbReference>
<organism evidence="10 11">
    <name type="scientific">Drosophila rubida</name>
    <dbReference type="NCBI Taxonomy" id="30044"/>
    <lineage>
        <taxon>Eukaryota</taxon>
        <taxon>Metazoa</taxon>
        <taxon>Ecdysozoa</taxon>
        <taxon>Arthropoda</taxon>
        <taxon>Hexapoda</taxon>
        <taxon>Insecta</taxon>
        <taxon>Pterygota</taxon>
        <taxon>Neoptera</taxon>
        <taxon>Endopterygota</taxon>
        <taxon>Diptera</taxon>
        <taxon>Brachycera</taxon>
        <taxon>Muscomorpha</taxon>
        <taxon>Ephydroidea</taxon>
        <taxon>Drosophilidae</taxon>
        <taxon>Drosophila</taxon>
    </lineage>
</organism>
<dbReference type="PRINTS" id="PR01433">
    <property type="entry name" value="POLYCYSTIN2"/>
</dbReference>
<comment type="caution">
    <text evidence="10">The sequence shown here is derived from an EMBL/GenBank/DDBJ whole genome shotgun (WGS) entry which is preliminary data.</text>
</comment>
<evidence type="ECO:0000259" key="9">
    <source>
        <dbReference type="Pfam" id="PF20519"/>
    </source>
</evidence>
<feature type="transmembrane region" description="Helical" evidence="7">
    <location>
        <begin position="498"/>
        <end position="521"/>
    </location>
</feature>
<evidence type="ECO:0000256" key="2">
    <source>
        <dbReference type="ARBA" id="ARBA00007200"/>
    </source>
</evidence>
<feature type="non-terminal residue" evidence="10">
    <location>
        <position position="705"/>
    </location>
</feature>
<keyword evidence="6" id="KW-0325">Glycoprotein</keyword>
<feature type="non-terminal residue" evidence="10">
    <location>
        <position position="1"/>
    </location>
</feature>
<evidence type="ECO:0000256" key="3">
    <source>
        <dbReference type="ARBA" id="ARBA00022692"/>
    </source>
</evidence>
<evidence type="ECO:0000256" key="7">
    <source>
        <dbReference type="SAM" id="Phobius"/>
    </source>
</evidence>
<name>A0AAD4JTR8_9MUSC</name>
<gene>
    <name evidence="10" type="ORF">KR093_001237</name>
</gene>
<evidence type="ECO:0000256" key="1">
    <source>
        <dbReference type="ARBA" id="ARBA00004141"/>
    </source>
</evidence>
<proteinExistence type="inferred from homology"/>
<evidence type="ECO:0000313" key="11">
    <source>
        <dbReference type="Proteomes" id="UP001200034"/>
    </source>
</evidence>
<keyword evidence="11" id="KW-1185">Reference proteome</keyword>
<keyword evidence="5 7" id="KW-0472">Membrane</keyword>
<evidence type="ECO:0000313" key="10">
    <source>
        <dbReference type="EMBL" id="KAH8358606.1"/>
    </source>
</evidence>
<dbReference type="InterPro" id="IPR003915">
    <property type="entry name" value="PKD_2"/>
</dbReference>
<feature type="domain" description="Polycystin cation channel PKD1/PKD2" evidence="8">
    <location>
        <begin position="372"/>
        <end position="593"/>
    </location>
</feature>
<dbReference type="EMBL" id="JAJJHW010003409">
    <property type="protein sequence ID" value="KAH8358606.1"/>
    <property type="molecule type" value="Genomic_DNA"/>
</dbReference>
<sequence>KNMSNKRSNQILFWTTLFTLTVCIILISLFSGYSHEPSKFKIILVTLVLVIFFHYLVGDPIKFIIHAINASCWPPNSRKYATDEEATHHNRLDYLKLRLQGLRGLLFITERHRDEKLNNKYKHIVSDLSLYGKYFFFVMCTVLITLDEHKFYTTQNIKHLFNMNDTIYFGLKNVHEISDVYEFIESSLINAFSPDVNNPEQADWVHGEQTVLVGVVRLRQLRLIEHNYGLSEPPFTDQSYAIQWELPYVQYPYDDHYWRIFEPWKPMKPSTLQQLIMNFKHNGFYRNYPELQGYVALLARSRQNSLTILKYLHDYKWLNYNTSAIFMDFALYNVDANILIVCTLRVEQTPFGGVIPYVEVETIRLLQNLHYISTTALIVQLLYTIVFVQFFKALSVKLWFNPHELRYSWNKVDVGIFLLNIFLLAFIIIREVMVSSILDEIEEASKMHFIELRYASRLQMAISMVLGFLISITTLRLWKVLQFSTAFQLFTHTLYIAWRAVASTAIAICIFIMGFAVAVSIMNGNNSTNFQRLGKSIVSCMCFALGFDEGVTPEDLYYGGSILGIILYAILVFVISVLLINVFVSLINDYFTTAKDQRDTRTRAVHKISIFEFLRVEYYSYLKFLRRLRIFRQYYKGRNRTVSENIKRDMDVLEKYRRRHESLKTFVLKKKLTQFDVELEYEEFRQHQERVYTIGAIIKTQIEIL</sequence>
<comment type="similarity">
    <text evidence="2">Belongs to the polycystin family.</text>
</comment>
<evidence type="ECO:0000256" key="6">
    <source>
        <dbReference type="ARBA" id="ARBA00023180"/>
    </source>
</evidence>
<dbReference type="AlphaFoldDB" id="A0AAD4JTR8"/>
<feature type="transmembrane region" description="Helical" evidence="7">
    <location>
        <begin position="557"/>
        <end position="587"/>
    </location>
</feature>